<keyword evidence="1 3" id="KW-0378">Hydrolase</keyword>
<dbReference type="CDD" id="cd02696">
    <property type="entry name" value="MurNAc-LAA"/>
    <property type="match status" value="1"/>
</dbReference>
<sequence length="411" mass="46075">MIARYNIRIAAFFFFAMALFMALLTAPGAEASTVKVEEIRYFSSKNYTRVVIGLDKKADFEPHLLKKDPSIKKPRRFYVDIKNARLGKNIKRTIPINDGLLKVARAGQFDKKTVRVVLDIESLKDYKIFPMPGPYRIVIDFFGKGARHTPVASNEPAAVSGVKKIKAPKHEKPTIKKPNGIKTIVIDPGHGGKDPGAIGKRRLKEKTVTLKIAKMLKKDLAKQLRKKHGKKPRIILTRTKDKYISLDERTAIANSREADLFVSIHVNASPRRAATGVETYYLKYTQDKEAIRVAERENKATAAEMNDVLGYILRDLESTGNQQESIRLATNIQQTLSKGLVKKYRGVKSNGVKGALFYVLVNCNMPSVLVEVSFISNPKDEKRLKSDKYLQEITKGITRGIINYMDGKGAG</sequence>
<organism evidence="3">
    <name type="scientific">hydrothermal vent metagenome</name>
    <dbReference type="NCBI Taxonomy" id="652676"/>
    <lineage>
        <taxon>unclassified sequences</taxon>
        <taxon>metagenomes</taxon>
        <taxon>ecological metagenomes</taxon>
    </lineage>
</organism>
<protein>
    <submittedName>
        <fullName evidence="3">N-acetylmuramoyl-L-alanine amidase</fullName>
        <ecNumber evidence="3">3.5.1.28</ecNumber>
    </submittedName>
</protein>
<dbReference type="PANTHER" id="PTHR30404">
    <property type="entry name" value="N-ACETYLMURAMOYL-L-ALANINE AMIDASE"/>
    <property type="match status" value="1"/>
</dbReference>
<evidence type="ECO:0000256" key="1">
    <source>
        <dbReference type="ARBA" id="ARBA00022801"/>
    </source>
</evidence>
<dbReference type="PANTHER" id="PTHR30404:SF0">
    <property type="entry name" value="N-ACETYLMURAMOYL-L-ALANINE AMIDASE AMIC"/>
    <property type="match status" value="1"/>
</dbReference>
<evidence type="ECO:0000259" key="2">
    <source>
        <dbReference type="SMART" id="SM00646"/>
    </source>
</evidence>
<dbReference type="InterPro" id="IPR002508">
    <property type="entry name" value="MurNAc-LAA_cat"/>
</dbReference>
<dbReference type="InterPro" id="IPR021731">
    <property type="entry name" value="AMIN_dom"/>
</dbReference>
<dbReference type="InterPro" id="IPR050695">
    <property type="entry name" value="N-acetylmuramoyl_amidase_3"/>
</dbReference>
<dbReference type="SMART" id="SM00646">
    <property type="entry name" value="Ami_3"/>
    <property type="match status" value="1"/>
</dbReference>
<gene>
    <name evidence="3" type="ORF">MNBD_DELTA02-602</name>
</gene>
<evidence type="ECO:0000313" key="3">
    <source>
        <dbReference type="EMBL" id="VAW38756.1"/>
    </source>
</evidence>
<dbReference type="GO" id="GO:0030288">
    <property type="term" value="C:outer membrane-bounded periplasmic space"/>
    <property type="evidence" value="ECO:0007669"/>
    <property type="project" value="TreeGrafter"/>
</dbReference>
<dbReference type="Pfam" id="PF11741">
    <property type="entry name" value="AMIN"/>
    <property type="match status" value="1"/>
</dbReference>
<dbReference type="Gene3D" id="2.60.40.3500">
    <property type="match status" value="1"/>
</dbReference>
<name>A0A3B0W2F0_9ZZZZ</name>
<dbReference type="FunFam" id="3.40.630.40:FF:000005">
    <property type="entry name" value="N-acetylmuramoyl-L-alanine amidase (AmiA)"/>
    <property type="match status" value="1"/>
</dbReference>
<dbReference type="Gene3D" id="3.40.630.40">
    <property type="entry name" value="Zn-dependent exopeptidases"/>
    <property type="match status" value="1"/>
</dbReference>
<dbReference type="AlphaFoldDB" id="A0A3B0W2F0"/>
<accession>A0A3B0W2F0</accession>
<reference evidence="3" key="1">
    <citation type="submission" date="2018-06" db="EMBL/GenBank/DDBJ databases">
        <authorList>
            <person name="Zhirakovskaya E."/>
        </authorList>
    </citation>
    <scope>NUCLEOTIDE SEQUENCE</scope>
</reference>
<feature type="domain" description="MurNAc-LAA" evidence="2">
    <location>
        <begin position="250"/>
        <end position="402"/>
    </location>
</feature>
<dbReference type="EC" id="3.5.1.28" evidence="3"/>
<dbReference type="EMBL" id="UOEZ01000078">
    <property type="protein sequence ID" value="VAW38756.1"/>
    <property type="molecule type" value="Genomic_DNA"/>
</dbReference>
<dbReference type="GO" id="GO:0008745">
    <property type="term" value="F:N-acetylmuramoyl-L-alanine amidase activity"/>
    <property type="evidence" value="ECO:0007669"/>
    <property type="project" value="UniProtKB-EC"/>
</dbReference>
<proteinExistence type="predicted"/>
<dbReference type="GO" id="GO:0009253">
    <property type="term" value="P:peptidoglycan catabolic process"/>
    <property type="evidence" value="ECO:0007669"/>
    <property type="project" value="InterPro"/>
</dbReference>
<dbReference type="Pfam" id="PF01520">
    <property type="entry name" value="Amidase_3"/>
    <property type="match status" value="1"/>
</dbReference>
<dbReference type="SUPFAM" id="SSF53187">
    <property type="entry name" value="Zn-dependent exopeptidases"/>
    <property type="match status" value="1"/>
</dbReference>